<accession>A0A3M7RSF6</accession>
<dbReference type="AlphaFoldDB" id="A0A3M7RSF6"/>
<dbReference type="Proteomes" id="UP000276133">
    <property type="component" value="Unassembled WGS sequence"/>
</dbReference>
<evidence type="ECO:0000313" key="7">
    <source>
        <dbReference type="Proteomes" id="UP000276133"/>
    </source>
</evidence>
<comment type="similarity">
    <text evidence="2">Belongs to the ERGIC family.</text>
</comment>
<evidence type="ECO:0000256" key="4">
    <source>
        <dbReference type="SAM" id="Phobius"/>
    </source>
</evidence>
<dbReference type="InterPro" id="IPR012936">
    <property type="entry name" value="Erv_C"/>
</dbReference>
<evidence type="ECO:0000256" key="1">
    <source>
        <dbReference type="ARBA" id="ARBA00004257"/>
    </source>
</evidence>
<dbReference type="EMBL" id="REGN01002755">
    <property type="protein sequence ID" value="RNA26350.1"/>
    <property type="molecule type" value="Genomic_DNA"/>
</dbReference>
<reference evidence="6 7" key="1">
    <citation type="journal article" date="2018" name="Sci. Rep.">
        <title>Genomic signatures of local adaptation to the degree of environmental predictability in rotifers.</title>
        <authorList>
            <person name="Franch-Gras L."/>
            <person name="Hahn C."/>
            <person name="Garcia-Roger E.M."/>
            <person name="Carmona M.J."/>
            <person name="Serra M."/>
            <person name="Gomez A."/>
        </authorList>
    </citation>
    <scope>NUCLEOTIDE SEQUENCE [LARGE SCALE GENOMIC DNA]</scope>
    <source>
        <strain evidence="6">HYR1</strain>
    </source>
</reference>
<dbReference type="GO" id="GO:0006890">
    <property type="term" value="P:retrograde vesicle-mediated transport, Golgi to endoplasmic reticulum"/>
    <property type="evidence" value="ECO:0007669"/>
    <property type="project" value="TreeGrafter"/>
</dbReference>
<evidence type="ECO:0000259" key="5">
    <source>
        <dbReference type="Pfam" id="PF07970"/>
    </source>
</evidence>
<dbReference type="PANTHER" id="PTHR10984:SF25">
    <property type="entry name" value="ENDOPLASMIC RETICULUM-GOLGI INTERMEDIATE COMPARTMENT PROTEIN 3"/>
    <property type="match status" value="1"/>
</dbReference>
<dbReference type="PANTHER" id="PTHR10984">
    <property type="entry name" value="ENDOPLASMIC RETICULUM-GOLGI INTERMEDIATE COMPARTMENT PROTEIN"/>
    <property type="match status" value="1"/>
</dbReference>
<organism evidence="6 7">
    <name type="scientific">Brachionus plicatilis</name>
    <name type="common">Marine rotifer</name>
    <name type="synonym">Brachionus muelleri</name>
    <dbReference type="NCBI Taxonomy" id="10195"/>
    <lineage>
        <taxon>Eukaryota</taxon>
        <taxon>Metazoa</taxon>
        <taxon>Spiralia</taxon>
        <taxon>Gnathifera</taxon>
        <taxon>Rotifera</taxon>
        <taxon>Eurotatoria</taxon>
        <taxon>Monogononta</taxon>
        <taxon>Pseudotrocha</taxon>
        <taxon>Ploima</taxon>
        <taxon>Brachionidae</taxon>
        <taxon>Brachionus</taxon>
    </lineage>
</organism>
<keyword evidence="4" id="KW-1133">Transmembrane helix</keyword>
<dbReference type="OrthoDB" id="270930at2759"/>
<dbReference type="GO" id="GO:0006888">
    <property type="term" value="P:endoplasmic reticulum to Golgi vesicle-mediated transport"/>
    <property type="evidence" value="ECO:0007669"/>
    <property type="project" value="TreeGrafter"/>
</dbReference>
<dbReference type="GO" id="GO:0016020">
    <property type="term" value="C:membrane"/>
    <property type="evidence" value="ECO:0007669"/>
    <property type="project" value="TreeGrafter"/>
</dbReference>
<sequence>MCRSKDIEYAVIQLHKIQHCHDRVTFINGDEKLASDGLVSPAGNTRTCQKVIERQLSPIMIKYRERSKSFIHFITGCFAIIGGLFTIAGMLDTFVFRYRNILKKQQMNKLT</sequence>
<keyword evidence="7" id="KW-1185">Reference proteome</keyword>
<comment type="caution">
    <text evidence="6">The sequence shown here is derived from an EMBL/GenBank/DDBJ whole genome shotgun (WGS) entry which is preliminary data.</text>
</comment>
<evidence type="ECO:0000256" key="3">
    <source>
        <dbReference type="ARBA" id="ARBA00040493"/>
    </source>
</evidence>
<proteinExistence type="inferred from homology"/>
<keyword evidence="4" id="KW-0812">Transmembrane</keyword>
<dbReference type="Pfam" id="PF07970">
    <property type="entry name" value="COPIIcoated_ERV"/>
    <property type="match status" value="1"/>
</dbReference>
<dbReference type="STRING" id="10195.A0A3M7RSF6"/>
<dbReference type="InterPro" id="IPR045888">
    <property type="entry name" value="Erv"/>
</dbReference>
<evidence type="ECO:0000313" key="6">
    <source>
        <dbReference type="EMBL" id="RNA26350.1"/>
    </source>
</evidence>
<comment type="subcellular location">
    <subcellularLocation>
        <location evidence="1">Golgi apparatus</location>
        <location evidence="1">cis-Golgi network membrane</location>
        <topology evidence="1">Multi-pass membrane protein</topology>
    </subcellularLocation>
</comment>
<name>A0A3M7RSF6_BRAPC</name>
<feature type="domain" description="Endoplasmic reticulum vesicle transporter C-terminal" evidence="5">
    <location>
        <begin position="55"/>
        <end position="92"/>
    </location>
</feature>
<feature type="transmembrane region" description="Helical" evidence="4">
    <location>
        <begin position="70"/>
        <end position="91"/>
    </location>
</feature>
<dbReference type="GO" id="GO:0005794">
    <property type="term" value="C:Golgi apparatus"/>
    <property type="evidence" value="ECO:0007669"/>
    <property type="project" value="UniProtKB-SubCell"/>
</dbReference>
<gene>
    <name evidence="6" type="ORF">BpHYR1_004047</name>
</gene>
<keyword evidence="4" id="KW-0472">Membrane</keyword>
<evidence type="ECO:0000256" key="2">
    <source>
        <dbReference type="ARBA" id="ARBA00005648"/>
    </source>
</evidence>
<dbReference type="GO" id="GO:0030134">
    <property type="term" value="C:COPII-coated ER to Golgi transport vesicle"/>
    <property type="evidence" value="ECO:0007669"/>
    <property type="project" value="TreeGrafter"/>
</dbReference>
<protein>
    <recommendedName>
        <fullName evidence="3">Endoplasmic reticulum-Golgi intermediate compartment protein 3</fullName>
    </recommendedName>
</protein>
<dbReference type="GO" id="GO:0005783">
    <property type="term" value="C:endoplasmic reticulum"/>
    <property type="evidence" value="ECO:0007669"/>
    <property type="project" value="TreeGrafter"/>
</dbReference>